<evidence type="ECO:0000313" key="3">
    <source>
        <dbReference type="Proteomes" id="UP001499878"/>
    </source>
</evidence>
<keyword evidence="3" id="KW-1185">Reference proteome</keyword>
<gene>
    <name evidence="2" type="ORF">GCM10023323_10020</name>
</gene>
<reference evidence="3" key="1">
    <citation type="journal article" date="2019" name="Int. J. Syst. Evol. Microbiol.">
        <title>The Global Catalogue of Microorganisms (GCM) 10K type strain sequencing project: providing services to taxonomists for standard genome sequencing and annotation.</title>
        <authorList>
            <consortium name="The Broad Institute Genomics Platform"/>
            <consortium name="The Broad Institute Genome Sequencing Center for Infectious Disease"/>
            <person name="Wu L."/>
            <person name="Ma J."/>
        </authorList>
    </citation>
    <scope>NUCLEOTIDE SEQUENCE [LARGE SCALE GENOMIC DNA]</scope>
    <source>
        <strain evidence="3">JCM 18306</strain>
    </source>
</reference>
<name>A0ABP9SZ71_9ACTN</name>
<proteinExistence type="predicted"/>
<dbReference type="EMBL" id="BAABJR010000002">
    <property type="protein sequence ID" value="GAA5204902.1"/>
    <property type="molecule type" value="Genomic_DNA"/>
</dbReference>
<evidence type="ECO:0000256" key="1">
    <source>
        <dbReference type="SAM" id="MobiDB-lite"/>
    </source>
</evidence>
<feature type="region of interest" description="Disordered" evidence="1">
    <location>
        <begin position="120"/>
        <end position="148"/>
    </location>
</feature>
<comment type="caution">
    <text evidence="2">The sequence shown here is derived from an EMBL/GenBank/DDBJ whole genome shotgun (WGS) entry which is preliminary data.</text>
</comment>
<dbReference type="Proteomes" id="UP001499878">
    <property type="component" value="Unassembled WGS sequence"/>
</dbReference>
<dbReference type="RefSeq" id="WP_345626850.1">
    <property type="nucleotide sequence ID" value="NZ_BAABJR010000002.1"/>
</dbReference>
<evidence type="ECO:0000313" key="2">
    <source>
        <dbReference type="EMBL" id="GAA5204902.1"/>
    </source>
</evidence>
<accession>A0ABP9SZ71</accession>
<protein>
    <submittedName>
        <fullName evidence="2">Uncharacterized protein</fullName>
    </submittedName>
</protein>
<sequence>MTVQVTPVGLGGGEAGEREALCDAITVVRTEAVHAQKTGATPAPEEPRACEAARLLLHLCRLRRPIEHLVQFGYGNTELPGVLLAGLTGLAQLPFRGCDMCESVPGTGELVGRHVDLHGESGERLDPGAVQPGHMVGADERPVPRDVR</sequence>
<feature type="compositionally biased region" description="Basic and acidic residues" evidence="1">
    <location>
        <begin position="137"/>
        <end position="148"/>
    </location>
</feature>
<organism evidence="2 3">
    <name type="scientific">Streptomyces thinghirensis</name>
    <dbReference type="NCBI Taxonomy" id="551547"/>
    <lineage>
        <taxon>Bacteria</taxon>
        <taxon>Bacillati</taxon>
        <taxon>Actinomycetota</taxon>
        <taxon>Actinomycetes</taxon>
        <taxon>Kitasatosporales</taxon>
        <taxon>Streptomycetaceae</taxon>
        <taxon>Streptomyces</taxon>
    </lineage>
</organism>